<dbReference type="SUPFAM" id="SSF48498">
    <property type="entry name" value="Tetracyclin repressor-like, C-terminal domain"/>
    <property type="match status" value="1"/>
</dbReference>
<evidence type="ECO:0000259" key="5">
    <source>
        <dbReference type="PROSITE" id="PS50977"/>
    </source>
</evidence>
<feature type="domain" description="HTH tetR-type" evidence="5">
    <location>
        <begin position="63"/>
        <end position="123"/>
    </location>
</feature>
<dbReference type="InterPro" id="IPR001647">
    <property type="entry name" value="HTH_TetR"/>
</dbReference>
<evidence type="ECO:0000256" key="4">
    <source>
        <dbReference type="PROSITE-ProRule" id="PRU00335"/>
    </source>
</evidence>
<gene>
    <name evidence="6" type="ORF">ACEU3E_17530</name>
</gene>
<dbReference type="PANTHER" id="PTHR47506">
    <property type="entry name" value="TRANSCRIPTIONAL REGULATORY PROTEIN"/>
    <property type="match status" value="1"/>
</dbReference>
<dbReference type="Gene3D" id="1.10.357.10">
    <property type="entry name" value="Tetracycline Repressor, domain 2"/>
    <property type="match status" value="1"/>
</dbReference>
<evidence type="ECO:0000313" key="6">
    <source>
        <dbReference type="EMBL" id="MFB0843988.1"/>
    </source>
</evidence>
<dbReference type="Pfam" id="PF16925">
    <property type="entry name" value="TetR_C_13"/>
    <property type="match status" value="1"/>
</dbReference>
<dbReference type="InterPro" id="IPR036271">
    <property type="entry name" value="Tet_transcr_reg_TetR-rel_C_sf"/>
</dbReference>
<feature type="DNA-binding region" description="H-T-H motif" evidence="4">
    <location>
        <begin position="86"/>
        <end position="105"/>
    </location>
</feature>
<keyword evidence="3" id="KW-0804">Transcription</keyword>
<evidence type="ECO:0000256" key="2">
    <source>
        <dbReference type="ARBA" id="ARBA00023125"/>
    </source>
</evidence>
<proteinExistence type="predicted"/>
<organism evidence="6 7">
    <name type="scientific">Paenibacillus oleatilyticus</name>
    <dbReference type="NCBI Taxonomy" id="2594886"/>
    <lineage>
        <taxon>Bacteria</taxon>
        <taxon>Bacillati</taxon>
        <taxon>Bacillota</taxon>
        <taxon>Bacilli</taxon>
        <taxon>Bacillales</taxon>
        <taxon>Paenibacillaceae</taxon>
        <taxon>Paenibacillus</taxon>
    </lineage>
</organism>
<reference evidence="6 7" key="1">
    <citation type="submission" date="2024-09" db="EMBL/GenBank/DDBJ databases">
        <authorList>
            <person name="Makale K.P.P."/>
            <person name="Makhzoum A."/>
            <person name="Rantong G."/>
            <person name="Rahube T.O."/>
        </authorList>
    </citation>
    <scope>NUCLEOTIDE SEQUENCE [LARGE SCALE GENOMIC DNA]</scope>
    <source>
        <strain evidence="6 7">KM_D13</strain>
    </source>
</reference>
<keyword evidence="1" id="KW-0805">Transcription regulation</keyword>
<name>A0ABV4V4N4_9BACL</name>
<dbReference type="InterPro" id="IPR009057">
    <property type="entry name" value="Homeodomain-like_sf"/>
</dbReference>
<keyword evidence="2 4" id="KW-0238">DNA-binding</keyword>
<dbReference type="EMBL" id="JBHDLN010000008">
    <property type="protein sequence ID" value="MFB0843988.1"/>
    <property type="molecule type" value="Genomic_DNA"/>
</dbReference>
<dbReference type="PANTHER" id="PTHR47506:SF10">
    <property type="entry name" value="TRANSCRIPTIONAL REGULATORY PROTEIN"/>
    <property type="match status" value="1"/>
</dbReference>
<dbReference type="Proteomes" id="UP001575622">
    <property type="component" value="Unassembled WGS sequence"/>
</dbReference>
<protein>
    <submittedName>
        <fullName evidence="6">TetR/AcrR family transcriptional regulator</fullName>
    </submittedName>
</protein>
<accession>A0ABV4V4N4</accession>
<evidence type="ECO:0000256" key="1">
    <source>
        <dbReference type="ARBA" id="ARBA00023015"/>
    </source>
</evidence>
<keyword evidence="7" id="KW-1185">Reference proteome</keyword>
<dbReference type="PROSITE" id="PS50977">
    <property type="entry name" value="HTH_TETR_2"/>
    <property type="match status" value="1"/>
</dbReference>
<sequence>MLCRRLLRSLPQLAPRFQPARKVVVQRELLRKNNSSSHPFWTDRFRYVIFQLREVLFIARTKEFNEDQALHQAMLLFWKKGYEATSIPDLLQVMGISRSSLYDTFSDKQALYIAALEHYKKVSFNKRVILERASNVRTGLRQYFEHHIATAYDTSLPGGCFVTNAATTLESPDEKLNELIKTSFSNLEQAFYELLEKGRQSGEIDKNTDVKALSYLLLHLHQSINVMAKVDPDQQRAKDMIKRVIEGI</sequence>
<dbReference type="InterPro" id="IPR011075">
    <property type="entry name" value="TetR_C"/>
</dbReference>
<comment type="caution">
    <text evidence="6">The sequence shown here is derived from an EMBL/GenBank/DDBJ whole genome shotgun (WGS) entry which is preliminary data.</text>
</comment>
<dbReference type="Pfam" id="PF00440">
    <property type="entry name" value="TetR_N"/>
    <property type="match status" value="1"/>
</dbReference>
<dbReference type="Gene3D" id="1.10.10.60">
    <property type="entry name" value="Homeodomain-like"/>
    <property type="match status" value="1"/>
</dbReference>
<dbReference type="RefSeq" id="WP_373953412.1">
    <property type="nucleotide sequence ID" value="NZ_JBHDLN010000008.1"/>
</dbReference>
<dbReference type="SUPFAM" id="SSF46689">
    <property type="entry name" value="Homeodomain-like"/>
    <property type="match status" value="1"/>
</dbReference>
<evidence type="ECO:0000313" key="7">
    <source>
        <dbReference type="Proteomes" id="UP001575622"/>
    </source>
</evidence>
<evidence type="ECO:0000256" key="3">
    <source>
        <dbReference type="ARBA" id="ARBA00023163"/>
    </source>
</evidence>